<sequence>MRTVIKHAMDSGLLEVTQKMFNGSYTPHYRYIGTDVEINTTITDSISSSNKNLNIQNGEALALTPEAATPDRLKHDQGKSNPKTCEASPAFLKICLERKWEFTPANDNGKNSPCLIPELTPDDEQTAQRLEHEIAKAGCNPVRFMNWLTLCRFQQSAICDYSNSAHWSLLFIMAHRATFIERYRADFAKNKTSEQQLTLAAMAPAGMKLDIPLYERDLETAIGLFSWDQHWLDHQQDGQWAGRTRLEHLRKYTKYQPEMETWIDDVQVRARVLELMAPAHQDHAGWPAVR</sequence>
<evidence type="ECO:0000313" key="2">
    <source>
        <dbReference type="Proteomes" id="UP000198900"/>
    </source>
</evidence>
<dbReference type="Proteomes" id="UP000198900">
    <property type="component" value="Unassembled WGS sequence"/>
</dbReference>
<accession>A0A7Z7BEL2</accession>
<dbReference type="AlphaFoldDB" id="A0A7Z7BEL2"/>
<comment type="caution">
    <text evidence="1">The sequence shown here is derived from an EMBL/GenBank/DDBJ whole genome shotgun (WGS) entry which is preliminary data.</text>
</comment>
<proteinExistence type="predicted"/>
<protein>
    <submittedName>
        <fullName evidence="1">Uncharacterized protein</fullName>
    </submittedName>
</protein>
<gene>
    <name evidence="1" type="ORF">SAMN04487926_13145</name>
</gene>
<reference evidence="1" key="1">
    <citation type="submission" date="2016-10" db="EMBL/GenBank/DDBJ databases">
        <authorList>
            <person name="Varghese N."/>
            <person name="Submissions S."/>
        </authorList>
    </citation>
    <scope>NUCLEOTIDE SEQUENCE [LARGE SCALE GENOMIC DNA]</scope>
    <source>
        <strain evidence="1">YR281</strain>
    </source>
</reference>
<evidence type="ECO:0000313" key="1">
    <source>
        <dbReference type="EMBL" id="SDJ04910.1"/>
    </source>
</evidence>
<dbReference type="EMBL" id="FNDI01000031">
    <property type="protein sequence ID" value="SDJ04910.1"/>
    <property type="molecule type" value="Genomic_DNA"/>
</dbReference>
<organism evidence="1 2">
    <name type="scientific">Paraburkholderia steynii</name>
    <dbReference type="NCBI Taxonomy" id="1245441"/>
    <lineage>
        <taxon>Bacteria</taxon>
        <taxon>Pseudomonadati</taxon>
        <taxon>Pseudomonadota</taxon>
        <taxon>Betaproteobacteria</taxon>
        <taxon>Burkholderiales</taxon>
        <taxon>Burkholderiaceae</taxon>
        <taxon>Paraburkholderia</taxon>
    </lineage>
</organism>
<name>A0A7Z7BEL2_9BURK</name>
<keyword evidence="2" id="KW-1185">Reference proteome</keyword>